<keyword evidence="3" id="KW-1185">Reference proteome</keyword>
<dbReference type="PROSITE" id="PS51419">
    <property type="entry name" value="RAB"/>
    <property type="match status" value="1"/>
</dbReference>
<gene>
    <name evidence="2" type="ORF">FGO68_gene8379</name>
</gene>
<dbReference type="SMART" id="SM00176">
    <property type="entry name" value="RAN"/>
    <property type="match status" value="1"/>
</dbReference>
<dbReference type="PANTHER" id="PTHR47978">
    <property type="match status" value="1"/>
</dbReference>
<organism evidence="2 3">
    <name type="scientific">Halteria grandinella</name>
    <dbReference type="NCBI Taxonomy" id="5974"/>
    <lineage>
        <taxon>Eukaryota</taxon>
        <taxon>Sar</taxon>
        <taxon>Alveolata</taxon>
        <taxon>Ciliophora</taxon>
        <taxon>Intramacronucleata</taxon>
        <taxon>Spirotrichea</taxon>
        <taxon>Stichotrichia</taxon>
        <taxon>Sporadotrichida</taxon>
        <taxon>Halteriidae</taxon>
        <taxon>Halteria</taxon>
    </lineage>
</organism>
<keyword evidence="1" id="KW-0547">Nucleotide-binding</keyword>
<dbReference type="Gene3D" id="3.40.50.300">
    <property type="entry name" value="P-loop containing nucleotide triphosphate hydrolases"/>
    <property type="match status" value="1"/>
</dbReference>
<dbReference type="PROSITE" id="PS51421">
    <property type="entry name" value="RAS"/>
    <property type="match status" value="1"/>
</dbReference>
<dbReference type="GO" id="GO:0003924">
    <property type="term" value="F:GTPase activity"/>
    <property type="evidence" value="ECO:0007669"/>
    <property type="project" value="InterPro"/>
</dbReference>
<dbReference type="PROSITE" id="PS51420">
    <property type="entry name" value="RHO"/>
    <property type="match status" value="1"/>
</dbReference>
<dbReference type="PRINTS" id="PR00449">
    <property type="entry name" value="RASTRNSFRMNG"/>
</dbReference>
<proteinExistence type="predicted"/>
<dbReference type="FunFam" id="3.40.50.300:FF:001447">
    <property type="entry name" value="Ras-related protein Rab-1B"/>
    <property type="match status" value="1"/>
</dbReference>
<dbReference type="AlphaFoldDB" id="A0A8J8NK18"/>
<dbReference type="InterPro" id="IPR005225">
    <property type="entry name" value="Small_GTP-bd"/>
</dbReference>
<dbReference type="SMART" id="SM00175">
    <property type="entry name" value="RAB"/>
    <property type="match status" value="1"/>
</dbReference>
<dbReference type="EMBL" id="RRYP01015123">
    <property type="protein sequence ID" value="TNV75655.1"/>
    <property type="molecule type" value="Genomic_DNA"/>
</dbReference>
<evidence type="ECO:0000313" key="3">
    <source>
        <dbReference type="Proteomes" id="UP000785679"/>
    </source>
</evidence>
<dbReference type="SUPFAM" id="SSF52540">
    <property type="entry name" value="P-loop containing nucleoside triphosphate hydrolases"/>
    <property type="match status" value="1"/>
</dbReference>
<dbReference type="InterPro" id="IPR001806">
    <property type="entry name" value="Small_GTPase"/>
</dbReference>
<dbReference type="Proteomes" id="UP000785679">
    <property type="component" value="Unassembled WGS sequence"/>
</dbReference>
<dbReference type="Pfam" id="PF00071">
    <property type="entry name" value="Ras"/>
    <property type="match status" value="1"/>
</dbReference>
<accession>A0A8J8NK18</accession>
<evidence type="ECO:0000256" key="1">
    <source>
        <dbReference type="ARBA" id="ARBA00022741"/>
    </source>
</evidence>
<dbReference type="InterPro" id="IPR027417">
    <property type="entry name" value="P-loop_NTPase"/>
</dbReference>
<name>A0A8J8NK18_HALGN</name>
<dbReference type="SMART" id="SM00174">
    <property type="entry name" value="RHO"/>
    <property type="match status" value="1"/>
</dbReference>
<dbReference type="NCBIfam" id="TIGR00231">
    <property type="entry name" value="small_GTP"/>
    <property type="match status" value="1"/>
</dbReference>
<dbReference type="CDD" id="cd00154">
    <property type="entry name" value="Rab"/>
    <property type="match status" value="1"/>
</dbReference>
<reference evidence="2" key="1">
    <citation type="submission" date="2019-06" db="EMBL/GenBank/DDBJ databases">
        <authorList>
            <person name="Zheng W."/>
        </authorList>
    </citation>
    <scope>NUCLEOTIDE SEQUENCE</scope>
    <source>
        <strain evidence="2">QDHG01</strain>
    </source>
</reference>
<dbReference type="GO" id="GO:0005525">
    <property type="term" value="F:GTP binding"/>
    <property type="evidence" value="ECO:0007669"/>
    <property type="project" value="InterPro"/>
</dbReference>
<dbReference type="SMART" id="SM00173">
    <property type="entry name" value="RAS"/>
    <property type="match status" value="1"/>
</dbReference>
<evidence type="ECO:0000313" key="2">
    <source>
        <dbReference type="EMBL" id="TNV75655.1"/>
    </source>
</evidence>
<comment type="caution">
    <text evidence="2">The sequence shown here is derived from an EMBL/GenBank/DDBJ whole genome shotgun (WGS) entry which is preliminary data.</text>
</comment>
<protein>
    <submittedName>
        <fullName evidence="2">Uncharacterized protein</fullName>
    </submittedName>
</protein>
<sequence length="205" mass="23579">MSEIISQHVYKVIILGDSYAGKTSFIKRYILNEFNKYRSYNPGQDFFTKSFSNFPDNNKRTIEIQDTVGQERYRSFTYGYFRNADACILAFSIADMISFENVKYWAVQLEQNSSDNIHKILIGCKSDVGYLRAVTYDEAIKMAVEFGMKYVETSAKTGDQVNEAMEMLLEEVFKRPSVRSIGLDAVQLERNADLMRAGDNCFCIQ</sequence>
<dbReference type="OrthoDB" id="5976022at2759"/>